<dbReference type="GO" id="GO:0015020">
    <property type="term" value="F:glucuronosyltransferase activity"/>
    <property type="evidence" value="ECO:0007669"/>
    <property type="project" value="UniProtKB-EC"/>
</dbReference>
<keyword evidence="6 11" id="KW-0812">Transmembrane</keyword>
<evidence type="ECO:0000256" key="4">
    <source>
        <dbReference type="ARBA" id="ARBA00022676"/>
    </source>
</evidence>
<evidence type="ECO:0000313" key="14">
    <source>
        <dbReference type="Proteomes" id="UP000001940"/>
    </source>
</evidence>
<evidence type="ECO:0000256" key="5">
    <source>
        <dbReference type="ARBA" id="ARBA00022679"/>
    </source>
</evidence>
<dbReference type="WormBase" id="F47C10.6">
    <property type="protein sequence ID" value="CE29803"/>
    <property type="gene ID" value="WBGene00018543"/>
    <property type="gene designation" value="ugt-32"/>
</dbReference>
<dbReference type="Bgee" id="WBGene00018543">
    <property type="expression patterns" value="Expressed in material anatomical entity and 2 other cell types or tissues"/>
</dbReference>
<dbReference type="SMR" id="O01558"/>
<gene>
    <name evidence="13 15" type="primary">ugt-32</name>
    <name evidence="13" type="ORF">CELE_F47C10.6</name>
    <name evidence="15" type="ORF">F47C10.6</name>
</gene>
<evidence type="ECO:0000256" key="3">
    <source>
        <dbReference type="ARBA" id="ARBA00012544"/>
    </source>
</evidence>
<feature type="signal peptide" evidence="12">
    <location>
        <begin position="1"/>
        <end position="19"/>
    </location>
</feature>
<dbReference type="GO" id="GO:0008194">
    <property type="term" value="F:UDP-glycosyltransferase activity"/>
    <property type="evidence" value="ECO:0000318"/>
    <property type="project" value="GO_Central"/>
</dbReference>
<keyword evidence="4" id="KW-0328">Glycosyltransferase</keyword>
<comment type="subcellular location">
    <subcellularLocation>
        <location evidence="1">Membrane</location>
        <topology evidence="1">Single-pass membrane protein</topology>
    </subcellularLocation>
</comment>
<dbReference type="PIR" id="T25771">
    <property type="entry name" value="T25771"/>
</dbReference>
<dbReference type="PhylomeDB" id="O01558"/>
<keyword evidence="7 12" id="KW-0732">Signal</keyword>
<dbReference type="AGR" id="WB:WBGene00018543"/>
<dbReference type="PANTHER" id="PTHR48043:SF39">
    <property type="entry name" value="GLUCURONOSYLTRANSFERASE"/>
    <property type="match status" value="1"/>
</dbReference>
<evidence type="ECO:0000256" key="10">
    <source>
        <dbReference type="ARBA" id="ARBA00047475"/>
    </source>
</evidence>
<evidence type="ECO:0000256" key="1">
    <source>
        <dbReference type="ARBA" id="ARBA00004167"/>
    </source>
</evidence>
<name>O01558_CAEEL</name>
<dbReference type="InterPro" id="IPR002213">
    <property type="entry name" value="UDP_glucos_trans"/>
</dbReference>
<dbReference type="Proteomes" id="UP000001940">
    <property type="component" value="Chromosome V"/>
</dbReference>
<dbReference type="InterPro" id="IPR050271">
    <property type="entry name" value="UDP-glycosyltransferase"/>
</dbReference>
<dbReference type="KEGG" id="cel:CELE_F47C10.6"/>
<feature type="transmembrane region" description="Helical" evidence="11">
    <location>
        <begin position="495"/>
        <end position="518"/>
    </location>
</feature>
<dbReference type="SUPFAM" id="SSF53756">
    <property type="entry name" value="UDP-Glycosyltransferase/glycogen phosphorylase"/>
    <property type="match status" value="1"/>
</dbReference>
<dbReference type="OrthoDB" id="5835829at2759"/>
<evidence type="ECO:0000313" key="13">
    <source>
        <dbReference type="EMBL" id="CCD64887.1"/>
    </source>
</evidence>
<dbReference type="Gene3D" id="3.40.50.2000">
    <property type="entry name" value="Glycogen Phosphorylase B"/>
    <property type="match status" value="2"/>
</dbReference>
<dbReference type="OMA" id="NCTFIWK"/>
<dbReference type="EC" id="2.4.1.17" evidence="3"/>
<keyword evidence="5" id="KW-0808">Transferase</keyword>
<dbReference type="HOGENOM" id="CLU_012949_1_4_1"/>
<dbReference type="InParanoid" id="O01558"/>
<dbReference type="CTD" id="185911"/>
<sequence length="527" mass="60894">MALLFKLMILYSVFSNTDSLRVLVYSPAYAASHTNFMARLADTLTEAGHNVTFFTPIIDESRKDQFGVKLTKDVLILEQDEQVKRNPVTIDNDMKYFWTTDVTSANGHKVMGTLHKQAIFTCENVFKHQELIDELRSRNYDIGLAEPLMTCGLALFRHIGIEKVMLTTSCTNYDILLPATGEPEDTSYNPSMNSQVTDVMSFWQRLENYDLYHVMIPTFETIFDDEANVYRKYLGESFPDWRDLIPDASLHFTNSIPFLDFPRPSIQKTIEIGGIAVDIESIPPVNEEFSNILDKRPMNMLISFGSLARSTEMPIIFKENLLRVFQSEPNCTFIWKYESDDVAFANDVENVIFVKWMPQTAILKDNRLTAFLTHGGLGSTNEAAFLGKPSVMFPIFADQSRNSNMLGRQEMSIVLHKSDLGNFQKIRDAFHEILHNEKYHLNARKVADMVRNQPAKPRDIFVKHVEFVGRFGPLHHMTPYSLKMPFYQRYHYDIFIFKFLTNYFIPVVFLLCVTKLIFSKFQLKKIK</sequence>
<protein>
    <recommendedName>
        <fullName evidence="3">glucuronosyltransferase</fullName>
        <ecNumber evidence="3">2.4.1.17</ecNumber>
    </recommendedName>
</protein>
<keyword evidence="14" id="KW-1185">Reference proteome</keyword>
<organism evidence="13 14">
    <name type="scientific">Caenorhabditis elegans</name>
    <dbReference type="NCBI Taxonomy" id="6239"/>
    <lineage>
        <taxon>Eukaryota</taxon>
        <taxon>Metazoa</taxon>
        <taxon>Ecdysozoa</taxon>
        <taxon>Nematoda</taxon>
        <taxon>Chromadorea</taxon>
        <taxon>Rhabditida</taxon>
        <taxon>Rhabditina</taxon>
        <taxon>Rhabditomorpha</taxon>
        <taxon>Rhabditoidea</taxon>
        <taxon>Rhabditidae</taxon>
        <taxon>Peloderinae</taxon>
        <taxon>Caenorhabditis</taxon>
    </lineage>
</organism>
<dbReference type="GO" id="GO:0016020">
    <property type="term" value="C:membrane"/>
    <property type="evidence" value="ECO:0007669"/>
    <property type="project" value="UniProtKB-SubCell"/>
</dbReference>
<dbReference type="Pfam" id="PF00201">
    <property type="entry name" value="UDPGT"/>
    <property type="match status" value="1"/>
</dbReference>
<evidence type="ECO:0000256" key="9">
    <source>
        <dbReference type="ARBA" id="ARBA00023136"/>
    </source>
</evidence>
<dbReference type="PANTHER" id="PTHR48043">
    <property type="entry name" value="EG:EG0003.4 PROTEIN-RELATED"/>
    <property type="match status" value="1"/>
</dbReference>
<keyword evidence="8 11" id="KW-1133">Transmembrane helix</keyword>
<keyword evidence="9 11" id="KW-0472">Membrane</keyword>
<evidence type="ECO:0000256" key="2">
    <source>
        <dbReference type="ARBA" id="ARBA00009995"/>
    </source>
</evidence>
<evidence type="ECO:0000256" key="8">
    <source>
        <dbReference type="ARBA" id="ARBA00022989"/>
    </source>
</evidence>
<evidence type="ECO:0000256" key="12">
    <source>
        <dbReference type="SAM" id="SignalP"/>
    </source>
</evidence>
<dbReference type="EMBL" id="BX284605">
    <property type="protein sequence ID" value="CCD64887.1"/>
    <property type="molecule type" value="Genomic_DNA"/>
</dbReference>
<proteinExistence type="inferred from homology"/>
<dbReference type="eggNOG" id="KOG1192">
    <property type="taxonomic scope" value="Eukaryota"/>
</dbReference>
<dbReference type="PaxDb" id="6239-F47C10.6"/>
<dbReference type="CAZy" id="GT1">
    <property type="family name" value="Glycosyltransferase Family 1"/>
</dbReference>
<evidence type="ECO:0000256" key="6">
    <source>
        <dbReference type="ARBA" id="ARBA00022692"/>
    </source>
</evidence>
<dbReference type="FunFam" id="3.40.50.2000:FF:000038">
    <property type="entry name" value="UDP-GlucuronosylTransferase"/>
    <property type="match status" value="1"/>
</dbReference>
<dbReference type="AlphaFoldDB" id="O01558"/>
<accession>O01558</accession>
<dbReference type="CDD" id="cd03784">
    <property type="entry name" value="GT1_Gtf-like"/>
    <property type="match status" value="1"/>
</dbReference>
<dbReference type="GeneID" id="185911"/>
<comment type="catalytic activity">
    <reaction evidence="10">
        <text>glucuronate acceptor + UDP-alpha-D-glucuronate = acceptor beta-D-glucuronoside + UDP + H(+)</text>
        <dbReference type="Rhea" id="RHEA:21032"/>
        <dbReference type="ChEBI" id="CHEBI:15378"/>
        <dbReference type="ChEBI" id="CHEBI:58052"/>
        <dbReference type="ChEBI" id="CHEBI:58223"/>
        <dbReference type="ChEBI" id="CHEBI:132367"/>
        <dbReference type="ChEBI" id="CHEBI:132368"/>
        <dbReference type="EC" id="2.4.1.17"/>
    </reaction>
</comment>
<comment type="similarity">
    <text evidence="2">Belongs to the UDP-glycosyltransferase family.</text>
</comment>
<feature type="chain" id="PRO_5004156756" description="glucuronosyltransferase" evidence="12">
    <location>
        <begin position="20"/>
        <end position="527"/>
    </location>
</feature>
<dbReference type="FunFam" id="3.40.50.2000:FF:000204">
    <property type="entry name" value="UDP-glucuronosyltransferase"/>
    <property type="match status" value="1"/>
</dbReference>
<evidence type="ECO:0000256" key="7">
    <source>
        <dbReference type="ARBA" id="ARBA00022729"/>
    </source>
</evidence>
<reference evidence="13 14" key="1">
    <citation type="journal article" date="1998" name="Science">
        <title>Genome sequence of the nematode C. elegans: a platform for investigating biology.</title>
        <authorList>
            <consortium name="The C. elegans sequencing consortium"/>
            <person name="Sulson J.E."/>
            <person name="Waterston R."/>
        </authorList>
    </citation>
    <scope>NUCLEOTIDE SEQUENCE [LARGE SCALE GENOMIC DNA]</scope>
    <source>
        <strain evidence="13 14">Bristol N2</strain>
    </source>
</reference>
<dbReference type="RefSeq" id="NP_504060.2">
    <property type="nucleotide sequence ID" value="NM_071659.2"/>
</dbReference>
<dbReference type="UCSC" id="F47C10.6">
    <property type="organism name" value="c. elegans"/>
</dbReference>
<evidence type="ECO:0000256" key="11">
    <source>
        <dbReference type="SAM" id="Phobius"/>
    </source>
</evidence>
<evidence type="ECO:0000313" key="15">
    <source>
        <dbReference type="WormBase" id="F47C10.6"/>
    </source>
</evidence>